<name>A0A1Q3C3Y6_CEPFO</name>
<organism evidence="2 3">
    <name type="scientific">Cephalotus follicularis</name>
    <name type="common">Albany pitcher plant</name>
    <dbReference type="NCBI Taxonomy" id="3775"/>
    <lineage>
        <taxon>Eukaryota</taxon>
        <taxon>Viridiplantae</taxon>
        <taxon>Streptophyta</taxon>
        <taxon>Embryophyta</taxon>
        <taxon>Tracheophyta</taxon>
        <taxon>Spermatophyta</taxon>
        <taxon>Magnoliopsida</taxon>
        <taxon>eudicotyledons</taxon>
        <taxon>Gunneridae</taxon>
        <taxon>Pentapetalae</taxon>
        <taxon>rosids</taxon>
        <taxon>fabids</taxon>
        <taxon>Oxalidales</taxon>
        <taxon>Cephalotaceae</taxon>
        <taxon>Cephalotus</taxon>
    </lineage>
</organism>
<dbReference type="AlphaFoldDB" id="A0A1Q3C3Y6"/>
<dbReference type="InParanoid" id="A0A1Q3C3Y6"/>
<comment type="caution">
    <text evidence="2">The sequence shown here is derived from an EMBL/GenBank/DDBJ whole genome shotgun (WGS) entry which is preliminary data.</text>
</comment>
<protein>
    <submittedName>
        <fullName evidence="2">Gag-asp_proteas domain-containing protein</fullName>
    </submittedName>
</protein>
<feature type="region of interest" description="Disordered" evidence="1">
    <location>
        <begin position="1"/>
        <end position="27"/>
    </location>
</feature>
<dbReference type="EMBL" id="BDDD01001287">
    <property type="protein sequence ID" value="GAV74940.1"/>
    <property type="molecule type" value="Genomic_DNA"/>
</dbReference>
<keyword evidence="3" id="KW-1185">Reference proteome</keyword>
<feature type="compositionally biased region" description="Basic and acidic residues" evidence="1">
    <location>
        <begin position="1"/>
        <end position="16"/>
    </location>
</feature>
<dbReference type="SUPFAM" id="SSF50630">
    <property type="entry name" value="Acid proteases"/>
    <property type="match status" value="1"/>
</dbReference>
<dbReference type="Proteomes" id="UP000187406">
    <property type="component" value="Unassembled WGS sequence"/>
</dbReference>
<gene>
    <name evidence="2" type="ORF">CFOL_v3_18420</name>
</gene>
<dbReference type="CDD" id="cd00303">
    <property type="entry name" value="retropepsin_like"/>
    <property type="match status" value="1"/>
</dbReference>
<dbReference type="OrthoDB" id="1934862at2759"/>
<sequence length="156" mass="17528">MKKLEGVVEEERKDSLDGCENEGTNQQPELSLHALTGAMGQKTMQVVAMLGKIPIQVMIDSGSTHNFLSKGLAHKLGLPVEYMPIVSVRVANGEQLPCSKVIKNFTLNVFGTDVFLIPQERYDLILGIHWLASLEDILWNFAELRMRFQYNNQACH</sequence>
<dbReference type="Gene3D" id="2.40.70.10">
    <property type="entry name" value="Acid Proteases"/>
    <property type="match status" value="1"/>
</dbReference>
<proteinExistence type="predicted"/>
<evidence type="ECO:0000313" key="2">
    <source>
        <dbReference type="EMBL" id="GAV74940.1"/>
    </source>
</evidence>
<dbReference type="Pfam" id="PF08284">
    <property type="entry name" value="RVP_2"/>
    <property type="match status" value="1"/>
</dbReference>
<reference evidence="3" key="1">
    <citation type="submission" date="2016-04" db="EMBL/GenBank/DDBJ databases">
        <title>Cephalotus genome sequencing.</title>
        <authorList>
            <person name="Fukushima K."/>
            <person name="Hasebe M."/>
            <person name="Fang X."/>
        </authorList>
    </citation>
    <scope>NUCLEOTIDE SEQUENCE [LARGE SCALE GENOMIC DNA]</scope>
    <source>
        <strain evidence="3">cv. St1</strain>
    </source>
</reference>
<evidence type="ECO:0000313" key="3">
    <source>
        <dbReference type="Proteomes" id="UP000187406"/>
    </source>
</evidence>
<evidence type="ECO:0000256" key="1">
    <source>
        <dbReference type="SAM" id="MobiDB-lite"/>
    </source>
</evidence>
<accession>A0A1Q3C3Y6</accession>
<dbReference type="InterPro" id="IPR021109">
    <property type="entry name" value="Peptidase_aspartic_dom_sf"/>
</dbReference>